<dbReference type="CDD" id="cd01561">
    <property type="entry name" value="CBS_like"/>
    <property type="match status" value="1"/>
</dbReference>
<comment type="catalytic activity">
    <reaction evidence="12">
        <text>O-acetyl-L-serine + hydrogen sulfide = L-cysteine + acetate</text>
        <dbReference type="Rhea" id="RHEA:14829"/>
        <dbReference type="ChEBI" id="CHEBI:29919"/>
        <dbReference type="ChEBI" id="CHEBI:30089"/>
        <dbReference type="ChEBI" id="CHEBI:35235"/>
        <dbReference type="ChEBI" id="CHEBI:58340"/>
        <dbReference type="EC" id="2.5.1.47"/>
    </reaction>
</comment>
<evidence type="ECO:0000256" key="7">
    <source>
        <dbReference type="ARBA" id="ARBA00022787"/>
    </source>
</evidence>
<dbReference type="SUPFAM" id="SSF53686">
    <property type="entry name" value="Tryptophan synthase beta subunit-like PLP-dependent enzymes"/>
    <property type="match status" value="1"/>
</dbReference>
<evidence type="ECO:0000256" key="2">
    <source>
        <dbReference type="ARBA" id="ARBA00004572"/>
    </source>
</evidence>
<dbReference type="FunFam" id="3.40.50.1100:FF:000096">
    <property type="entry name" value="Related to cysteine synthase"/>
    <property type="match status" value="1"/>
</dbReference>
<sequence length="433" mass="46647">MDRTATSSAAVLLTGGLAIGILSTLAAQKLLSPCDPKVPISNDSRTTILDDGTYGTEDIRKNLTECVGNTPLLRINSLSDFTGCEILGKCEFLNPGGSIKDRVASHILTTVPLPPHSTLYEGTVGSTGLSLTTFSLSLSHRTHIILPSDQSQEKISLLRKLGATVELVPPAPIVDPNHFVNLSERRAADHTAAWEAGEEGVEGKGYFVDQFENNMNYEAHEKSTGPEIWRQCGGRVDAFVAGAGTGGTISGVARYLHSRQTHLPPNERTEIVLADPEGSGLYNKVRHGVMFDLKEREGTRRRHQVDTIVEGIGCNRLTANFAAGLELVGDAVRVTDKEAMAMAKLMVEREGLFLGSSSCVNLVASLKTALRMKKEITYKEGGEPTPTRIVTILCDSGTRHLSKFWKEVGDVGGRDGRPATTVEDVLNASVKTI</sequence>
<gene>
    <name evidence="18" type="ORF">EX30DRAFT_392943</name>
</gene>
<keyword evidence="5" id="KW-0808">Transferase</keyword>
<dbReference type="Proteomes" id="UP000298138">
    <property type="component" value="Unassembled WGS sequence"/>
</dbReference>
<keyword evidence="19" id="KW-1185">Reference proteome</keyword>
<evidence type="ECO:0000256" key="10">
    <source>
        <dbReference type="ARBA" id="ARBA00023128"/>
    </source>
</evidence>
<dbReference type="Gene3D" id="3.40.50.1100">
    <property type="match status" value="2"/>
</dbReference>
<name>A0A4S2N8A4_9PEZI</name>
<evidence type="ECO:0000256" key="16">
    <source>
        <dbReference type="ARBA" id="ARBA00079149"/>
    </source>
</evidence>
<dbReference type="EMBL" id="ML220112">
    <property type="protein sequence ID" value="TGZ85608.1"/>
    <property type="molecule type" value="Genomic_DNA"/>
</dbReference>
<keyword evidence="7" id="KW-1000">Mitochondrion outer membrane</keyword>
<evidence type="ECO:0000256" key="9">
    <source>
        <dbReference type="ARBA" id="ARBA00022989"/>
    </source>
</evidence>
<evidence type="ECO:0000256" key="5">
    <source>
        <dbReference type="ARBA" id="ARBA00022679"/>
    </source>
</evidence>
<dbReference type="GO" id="GO:0005741">
    <property type="term" value="C:mitochondrial outer membrane"/>
    <property type="evidence" value="ECO:0007669"/>
    <property type="project" value="UniProtKB-SubCell"/>
</dbReference>
<dbReference type="InParanoid" id="A0A4S2N8A4"/>
<evidence type="ECO:0000256" key="11">
    <source>
        <dbReference type="ARBA" id="ARBA00023136"/>
    </source>
</evidence>
<evidence type="ECO:0000313" key="18">
    <source>
        <dbReference type="EMBL" id="TGZ85608.1"/>
    </source>
</evidence>
<evidence type="ECO:0000256" key="8">
    <source>
        <dbReference type="ARBA" id="ARBA00022898"/>
    </source>
</evidence>
<dbReference type="OrthoDB" id="10259545at2759"/>
<reference evidence="18 19" key="1">
    <citation type="submission" date="2019-04" db="EMBL/GenBank/DDBJ databases">
        <title>Comparative genomics and transcriptomics to analyze fruiting body development in filamentous ascomycetes.</title>
        <authorList>
            <consortium name="DOE Joint Genome Institute"/>
            <person name="Lutkenhaus R."/>
            <person name="Traeger S."/>
            <person name="Breuer J."/>
            <person name="Kuo A."/>
            <person name="Lipzen A."/>
            <person name="Pangilinan J."/>
            <person name="Dilworth D."/>
            <person name="Sandor L."/>
            <person name="Poggeler S."/>
            <person name="Barry K."/>
            <person name="Grigoriev I.V."/>
            <person name="Nowrousian M."/>
        </authorList>
    </citation>
    <scope>NUCLEOTIDE SEQUENCE [LARGE SCALE GENOMIC DNA]</scope>
    <source>
        <strain evidence="18 19">CBS 389.68</strain>
    </source>
</reference>
<dbReference type="InterPro" id="IPR036052">
    <property type="entry name" value="TrpB-like_PALP_sf"/>
</dbReference>
<evidence type="ECO:0000256" key="15">
    <source>
        <dbReference type="ARBA" id="ARBA00078545"/>
    </source>
</evidence>
<evidence type="ECO:0000256" key="6">
    <source>
        <dbReference type="ARBA" id="ARBA00022692"/>
    </source>
</evidence>
<dbReference type="InterPro" id="IPR050214">
    <property type="entry name" value="Cys_Synth/Cystath_Beta-Synth"/>
</dbReference>
<evidence type="ECO:0000313" key="19">
    <source>
        <dbReference type="Proteomes" id="UP000298138"/>
    </source>
</evidence>
<dbReference type="PROSITE" id="PS00901">
    <property type="entry name" value="CYS_SYNTHASE"/>
    <property type="match status" value="1"/>
</dbReference>
<evidence type="ECO:0000256" key="3">
    <source>
        <dbReference type="ARBA" id="ARBA00007103"/>
    </source>
</evidence>
<dbReference type="Pfam" id="PF00291">
    <property type="entry name" value="PALP"/>
    <property type="match status" value="1"/>
</dbReference>
<organism evidence="18 19">
    <name type="scientific">Ascodesmis nigricans</name>
    <dbReference type="NCBI Taxonomy" id="341454"/>
    <lineage>
        <taxon>Eukaryota</taxon>
        <taxon>Fungi</taxon>
        <taxon>Dikarya</taxon>
        <taxon>Ascomycota</taxon>
        <taxon>Pezizomycotina</taxon>
        <taxon>Pezizomycetes</taxon>
        <taxon>Pezizales</taxon>
        <taxon>Ascodesmidaceae</taxon>
        <taxon>Ascodesmis</taxon>
    </lineage>
</organism>
<dbReference type="STRING" id="341454.A0A4S2N8A4"/>
<feature type="domain" description="Tryptophan synthase beta chain-like PALP" evidence="17">
    <location>
        <begin position="64"/>
        <end position="395"/>
    </location>
</feature>
<dbReference type="InterPro" id="IPR001216">
    <property type="entry name" value="P-phosphate_BS"/>
</dbReference>
<dbReference type="GO" id="GO:0006535">
    <property type="term" value="P:cysteine biosynthetic process from serine"/>
    <property type="evidence" value="ECO:0007669"/>
    <property type="project" value="InterPro"/>
</dbReference>
<keyword evidence="6" id="KW-0812">Transmembrane</keyword>
<keyword evidence="11" id="KW-0472">Membrane</keyword>
<protein>
    <recommendedName>
        <fullName evidence="13">Cysteine synthase 2</fullName>
        <ecNumber evidence="4">2.5.1.47</ecNumber>
    </recommendedName>
    <alternativeName>
        <fullName evidence="15">Cysteine synthase-like protein</fullName>
    </alternativeName>
    <alternativeName>
        <fullName evidence="14">O-acetylserine (thiol)-lyase 2</fullName>
    </alternativeName>
    <alternativeName>
        <fullName evidence="16">O-acetylserine sulfhydrylase 2</fullName>
    </alternativeName>
</protein>
<evidence type="ECO:0000256" key="13">
    <source>
        <dbReference type="ARBA" id="ARBA00072090"/>
    </source>
</evidence>
<evidence type="ECO:0000256" key="14">
    <source>
        <dbReference type="ARBA" id="ARBA00078263"/>
    </source>
</evidence>
<accession>A0A4S2N8A4</accession>
<comment type="similarity">
    <text evidence="3">Belongs to the cysteine synthase/cystathionine beta-synthase family.</text>
</comment>
<dbReference type="EC" id="2.5.1.47" evidence="4"/>
<comment type="subcellular location">
    <subcellularLocation>
        <location evidence="2">Mitochondrion outer membrane</location>
        <topology evidence="2">Single-pass membrane protein</topology>
    </subcellularLocation>
</comment>
<dbReference type="FunCoup" id="A0A4S2N8A4">
    <property type="interactions" value="208"/>
</dbReference>
<keyword evidence="10" id="KW-0496">Mitochondrion</keyword>
<dbReference type="FunFam" id="3.40.50.1100:FF:000049">
    <property type="entry name" value="Cysteine synthase, putative"/>
    <property type="match status" value="1"/>
</dbReference>
<dbReference type="AlphaFoldDB" id="A0A4S2N8A4"/>
<proteinExistence type="inferred from homology"/>
<dbReference type="PANTHER" id="PTHR10314">
    <property type="entry name" value="CYSTATHIONINE BETA-SYNTHASE"/>
    <property type="match status" value="1"/>
</dbReference>
<keyword evidence="8" id="KW-0663">Pyridoxal phosphate</keyword>
<evidence type="ECO:0000256" key="12">
    <source>
        <dbReference type="ARBA" id="ARBA00047931"/>
    </source>
</evidence>
<evidence type="ECO:0000259" key="17">
    <source>
        <dbReference type="Pfam" id="PF00291"/>
    </source>
</evidence>
<dbReference type="GO" id="GO:0004124">
    <property type="term" value="F:cysteine synthase activity"/>
    <property type="evidence" value="ECO:0007669"/>
    <property type="project" value="UniProtKB-EC"/>
</dbReference>
<evidence type="ECO:0000256" key="1">
    <source>
        <dbReference type="ARBA" id="ARBA00001933"/>
    </source>
</evidence>
<dbReference type="InterPro" id="IPR001926">
    <property type="entry name" value="TrpB-like_PALP"/>
</dbReference>
<comment type="cofactor">
    <cofactor evidence="1">
        <name>pyridoxal 5'-phosphate</name>
        <dbReference type="ChEBI" id="CHEBI:597326"/>
    </cofactor>
</comment>
<keyword evidence="9" id="KW-1133">Transmembrane helix</keyword>
<evidence type="ECO:0000256" key="4">
    <source>
        <dbReference type="ARBA" id="ARBA00012681"/>
    </source>
</evidence>